<comment type="similarity">
    <text evidence="1">Belongs to the sirtuin family. Class I subfamily.</text>
</comment>
<dbReference type="Gene3D" id="3.40.50.1220">
    <property type="entry name" value="TPP-binding domain"/>
    <property type="match status" value="1"/>
</dbReference>
<comment type="caution">
    <text evidence="10">The sequence shown here is derived from an EMBL/GenBank/DDBJ whole genome shotgun (WGS) entry which is preliminary data.</text>
</comment>
<evidence type="ECO:0000313" key="11">
    <source>
        <dbReference type="Proteomes" id="UP001302126"/>
    </source>
</evidence>
<dbReference type="GO" id="GO:0070403">
    <property type="term" value="F:NAD+ binding"/>
    <property type="evidence" value="ECO:0007669"/>
    <property type="project" value="InterPro"/>
</dbReference>
<dbReference type="GO" id="GO:0017136">
    <property type="term" value="F:histone deacetylase activity, NAD-dependent"/>
    <property type="evidence" value="ECO:0007669"/>
    <property type="project" value="TreeGrafter"/>
</dbReference>
<accession>A0AAN6WM22</accession>
<evidence type="ECO:0000256" key="3">
    <source>
        <dbReference type="ARBA" id="ARBA00022679"/>
    </source>
</evidence>
<dbReference type="AlphaFoldDB" id="A0AAN6WM22"/>
<evidence type="ECO:0000256" key="5">
    <source>
        <dbReference type="ARBA" id="ARBA00022833"/>
    </source>
</evidence>
<dbReference type="Pfam" id="PF02146">
    <property type="entry name" value="SIR2"/>
    <property type="match status" value="1"/>
</dbReference>
<evidence type="ECO:0000259" key="9">
    <source>
        <dbReference type="PROSITE" id="PS50305"/>
    </source>
</evidence>
<feature type="binding site" evidence="8">
    <location>
        <position position="165"/>
    </location>
    <ligand>
        <name>Zn(2+)</name>
        <dbReference type="ChEBI" id="CHEBI:29105"/>
    </ligand>
</feature>
<feature type="binding site" evidence="8">
    <location>
        <position position="135"/>
    </location>
    <ligand>
        <name>Zn(2+)</name>
        <dbReference type="ChEBI" id="CHEBI:29105"/>
    </ligand>
</feature>
<dbReference type="InterPro" id="IPR003000">
    <property type="entry name" value="Sirtuin"/>
</dbReference>
<dbReference type="PANTHER" id="PTHR11085:SF12">
    <property type="entry name" value="NAD-DEPENDENT PROTEIN DEACYLASE SIRTUIN-6"/>
    <property type="match status" value="1"/>
</dbReference>
<dbReference type="EC" id="2.3.1.286" evidence="2"/>
<evidence type="ECO:0000313" key="10">
    <source>
        <dbReference type="EMBL" id="KAK4184316.1"/>
    </source>
</evidence>
<dbReference type="InterPro" id="IPR026590">
    <property type="entry name" value="Ssirtuin_cat_dom"/>
</dbReference>
<dbReference type="PROSITE" id="PS50305">
    <property type="entry name" value="SIRTUIN"/>
    <property type="match status" value="1"/>
</dbReference>
<protein>
    <recommendedName>
        <fullName evidence="2">protein acetyllysine N-acetyltransferase</fullName>
        <ecNumber evidence="2">2.3.1.286</ecNumber>
    </recommendedName>
</protein>
<name>A0AAN6WM22_9PEZI</name>
<dbReference type="GO" id="GO:0003714">
    <property type="term" value="F:transcription corepressor activity"/>
    <property type="evidence" value="ECO:0007669"/>
    <property type="project" value="TreeGrafter"/>
</dbReference>
<feature type="active site" description="Proton acceptor" evidence="8">
    <location>
        <position position="124"/>
    </location>
</feature>
<keyword evidence="6" id="KW-0520">NAD</keyword>
<dbReference type="InterPro" id="IPR050134">
    <property type="entry name" value="NAD-dep_sirtuin_deacylases"/>
</dbReference>
<dbReference type="Proteomes" id="UP001302126">
    <property type="component" value="Unassembled WGS sequence"/>
</dbReference>
<evidence type="ECO:0000256" key="8">
    <source>
        <dbReference type="PROSITE-ProRule" id="PRU00236"/>
    </source>
</evidence>
<feature type="domain" description="Deacetylase sirtuin-type" evidence="9">
    <location>
        <begin position="17"/>
        <end position="263"/>
    </location>
</feature>
<evidence type="ECO:0000256" key="2">
    <source>
        <dbReference type="ARBA" id="ARBA00012928"/>
    </source>
</evidence>
<dbReference type="SUPFAM" id="SSF52467">
    <property type="entry name" value="DHS-like NAD/FAD-binding domain"/>
    <property type="match status" value="1"/>
</dbReference>
<reference evidence="10" key="2">
    <citation type="submission" date="2023-05" db="EMBL/GenBank/DDBJ databases">
        <authorList>
            <consortium name="Lawrence Berkeley National Laboratory"/>
            <person name="Steindorff A."/>
            <person name="Hensen N."/>
            <person name="Bonometti L."/>
            <person name="Westerberg I."/>
            <person name="Brannstrom I.O."/>
            <person name="Guillou S."/>
            <person name="Cros-Aarteil S."/>
            <person name="Calhoun S."/>
            <person name="Haridas S."/>
            <person name="Kuo A."/>
            <person name="Mondo S."/>
            <person name="Pangilinan J."/>
            <person name="Riley R."/>
            <person name="Labutti K."/>
            <person name="Andreopoulos B."/>
            <person name="Lipzen A."/>
            <person name="Chen C."/>
            <person name="Yanf M."/>
            <person name="Daum C."/>
            <person name="Ng V."/>
            <person name="Clum A."/>
            <person name="Ohm R."/>
            <person name="Martin F."/>
            <person name="Silar P."/>
            <person name="Natvig D."/>
            <person name="Lalanne C."/>
            <person name="Gautier V."/>
            <person name="Ament-Velasquez S.L."/>
            <person name="Kruys A."/>
            <person name="Hutchinson M.I."/>
            <person name="Powell A.J."/>
            <person name="Barry K."/>
            <person name="Miller A.N."/>
            <person name="Grigoriev I.V."/>
            <person name="Debuchy R."/>
            <person name="Gladieux P."/>
            <person name="Thoren M.H."/>
            <person name="Johannesson H."/>
        </authorList>
    </citation>
    <scope>NUCLEOTIDE SEQUENCE</scope>
    <source>
        <strain evidence="10">PSN309</strain>
    </source>
</reference>
<keyword evidence="4 8" id="KW-0479">Metal-binding</keyword>
<dbReference type="GO" id="GO:0046872">
    <property type="term" value="F:metal ion binding"/>
    <property type="evidence" value="ECO:0007669"/>
    <property type="project" value="UniProtKB-KW"/>
</dbReference>
<feature type="binding site" evidence="8">
    <location>
        <position position="132"/>
    </location>
    <ligand>
        <name>Zn(2+)</name>
        <dbReference type="ChEBI" id="CHEBI:29105"/>
    </ligand>
</feature>
<reference evidence="10" key="1">
    <citation type="journal article" date="2023" name="Mol. Phylogenet. Evol.">
        <title>Genome-scale phylogeny and comparative genomics of the fungal order Sordariales.</title>
        <authorList>
            <person name="Hensen N."/>
            <person name="Bonometti L."/>
            <person name="Westerberg I."/>
            <person name="Brannstrom I.O."/>
            <person name="Guillou S."/>
            <person name="Cros-Aarteil S."/>
            <person name="Calhoun S."/>
            <person name="Haridas S."/>
            <person name="Kuo A."/>
            <person name="Mondo S."/>
            <person name="Pangilinan J."/>
            <person name="Riley R."/>
            <person name="LaButti K."/>
            <person name="Andreopoulos B."/>
            <person name="Lipzen A."/>
            <person name="Chen C."/>
            <person name="Yan M."/>
            <person name="Daum C."/>
            <person name="Ng V."/>
            <person name="Clum A."/>
            <person name="Steindorff A."/>
            <person name="Ohm R.A."/>
            <person name="Martin F."/>
            <person name="Silar P."/>
            <person name="Natvig D.O."/>
            <person name="Lalanne C."/>
            <person name="Gautier V."/>
            <person name="Ament-Velasquez S.L."/>
            <person name="Kruys A."/>
            <person name="Hutchinson M.I."/>
            <person name="Powell A.J."/>
            <person name="Barry K."/>
            <person name="Miller A.N."/>
            <person name="Grigoriev I.V."/>
            <person name="Debuchy R."/>
            <person name="Gladieux P."/>
            <person name="Hiltunen Thoren M."/>
            <person name="Johannesson H."/>
        </authorList>
    </citation>
    <scope>NUCLEOTIDE SEQUENCE</scope>
    <source>
        <strain evidence="10">PSN309</strain>
    </source>
</reference>
<feature type="binding site" evidence="8">
    <location>
        <position position="162"/>
    </location>
    <ligand>
        <name>Zn(2+)</name>
        <dbReference type="ChEBI" id="CHEBI:29105"/>
    </ligand>
</feature>
<evidence type="ECO:0000256" key="7">
    <source>
        <dbReference type="ARBA" id="ARBA00038170"/>
    </source>
</evidence>
<feature type="non-terminal residue" evidence="10">
    <location>
        <position position="349"/>
    </location>
</feature>
<sequence length="349" mass="38506">MANTAPKIAEPERFDAPSLVDAKAKILAELIGESKHFIVYTGAGISTTAGIPDFRGPEGVWTLRAQKRQGTSKAVSTLQAVPTPTHMALVELQNRGLLKYIVSQNCDGLHRKSGILPDKISEVHGNSNREYCKDCGQEYMRDFRAVATYEKTVHDHRTGRTCALCGGILLDTIINFGEQLFEVPLKRARQNAKKADLCLVLGSSCTIPPASGIPETVGKSRKGKLAICNLQSTPLDDISESDLRVFARTDDLMSRIMAHLDIPIPEFILRRRLIVKVTAGDKDRHQLLVRGVDVDDTPATFLNSVKLEGNRRVARSEPFTVPFRSDTEGLENGTELKLELEFMGHYGEP</sequence>
<keyword evidence="5 8" id="KW-0862">Zinc</keyword>
<dbReference type="GO" id="GO:0005634">
    <property type="term" value="C:nucleus"/>
    <property type="evidence" value="ECO:0007669"/>
    <property type="project" value="TreeGrafter"/>
</dbReference>
<dbReference type="GO" id="GO:0000122">
    <property type="term" value="P:negative regulation of transcription by RNA polymerase II"/>
    <property type="evidence" value="ECO:0007669"/>
    <property type="project" value="TreeGrafter"/>
</dbReference>
<evidence type="ECO:0000256" key="4">
    <source>
        <dbReference type="ARBA" id="ARBA00022723"/>
    </source>
</evidence>
<keyword evidence="3" id="KW-0808">Transferase</keyword>
<dbReference type="InterPro" id="IPR029035">
    <property type="entry name" value="DHS-like_NAD/FAD-binding_dom"/>
</dbReference>
<evidence type="ECO:0000256" key="6">
    <source>
        <dbReference type="ARBA" id="ARBA00023027"/>
    </source>
</evidence>
<proteinExistence type="inferred from homology"/>
<dbReference type="EMBL" id="MU864494">
    <property type="protein sequence ID" value="KAK4184316.1"/>
    <property type="molecule type" value="Genomic_DNA"/>
</dbReference>
<dbReference type="FunFam" id="3.40.50.1220:FF:000038">
    <property type="entry name" value="NAD-dependent protein deacetylase sirtuin-6 isoform X2"/>
    <property type="match status" value="1"/>
</dbReference>
<dbReference type="Gene3D" id="2.20.28.200">
    <property type="match status" value="1"/>
</dbReference>
<keyword evidence="11" id="KW-1185">Reference proteome</keyword>
<dbReference type="PANTHER" id="PTHR11085">
    <property type="entry name" value="NAD-DEPENDENT PROTEIN DEACYLASE SIRTUIN-5, MITOCHONDRIAL-RELATED"/>
    <property type="match status" value="1"/>
</dbReference>
<gene>
    <name evidence="10" type="ORF">QBC35DRAFT_506130</name>
</gene>
<comment type="similarity">
    <text evidence="7">Belongs to the sirtuin family. Class IV subfamily.</text>
</comment>
<evidence type="ECO:0000256" key="1">
    <source>
        <dbReference type="ARBA" id="ARBA00006924"/>
    </source>
</evidence>
<organism evidence="10 11">
    <name type="scientific">Podospora australis</name>
    <dbReference type="NCBI Taxonomy" id="1536484"/>
    <lineage>
        <taxon>Eukaryota</taxon>
        <taxon>Fungi</taxon>
        <taxon>Dikarya</taxon>
        <taxon>Ascomycota</taxon>
        <taxon>Pezizomycotina</taxon>
        <taxon>Sordariomycetes</taxon>
        <taxon>Sordariomycetidae</taxon>
        <taxon>Sordariales</taxon>
        <taxon>Podosporaceae</taxon>
        <taxon>Podospora</taxon>
    </lineage>
</organism>